<dbReference type="InterPro" id="IPR001466">
    <property type="entry name" value="Beta-lactam-related"/>
</dbReference>
<reference evidence="2 3" key="1">
    <citation type="submission" date="2023-08" db="EMBL/GenBank/DDBJ databases">
        <title>Comparative genomics and taxonomic characterization of three novel marine species of genus Marivirga.</title>
        <authorList>
            <person name="Muhammad N."/>
            <person name="Kim S.-G."/>
        </authorList>
    </citation>
    <scope>NUCLEOTIDE SEQUENCE [LARGE SCALE GENOMIC DNA]</scope>
    <source>
        <strain evidence="2 3">BDSF4-3</strain>
    </source>
</reference>
<proteinExistence type="predicted"/>
<dbReference type="PANTHER" id="PTHR43283">
    <property type="entry name" value="BETA-LACTAMASE-RELATED"/>
    <property type="match status" value="1"/>
</dbReference>
<dbReference type="Gene3D" id="3.40.710.10">
    <property type="entry name" value="DD-peptidase/beta-lactamase superfamily"/>
    <property type="match status" value="1"/>
</dbReference>
<dbReference type="Pfam" id="PF00144">
    <property type="entry name" value="Beta-lactamase"/>
    <property type="match status" value="1"/>
</dbReference>
<sequence length="455" mass="52850">MDLILDKEISPQTTFQNLQDYEGKYEYHENTSLSFIASEMDTTLYAIIDQAKYPLKYIAVDTFANNQNIPVTFQRDKTGKIKSYRVEGDRFSYISSDFERMEMYPRKELWNNSKAYVYSIPDRNIDGLEVGDLKDVFKNTQPIIDMVKETIKGSYPDVHSILIYKEEKLVLEEYFYGYAKDKPHQLRSATKPFIGSLLGIAIEKGMIGSEQDNLLPYFNKQYDSIANLDNRKREITIENFLTYRHGMDCENNNPESRGSEQRMMESKDWVKYTLDLPMVQSPGETSSYCTGCPLTLGRVVEIASNEKLENFAEKHLFSPLGITNYKWRFAPDPSSKTNFSQMYITPRDLLKLAKVYKDKGLWRGQQILPEKWIEKSFDTEDGDYGYLWEHKYFVIDGHRYDSYMASGNGGQKINIWPELNMITVFTGGNYNSYALYGKSTPPNEMIPKYILKALE</sequence>
<dbReference type="KEGG" id="msaa:QYS49_36190"/>
<gene>
    <name evidence="2" type="ORF">QYS49_36190</name>
</gene>
<dbReference type="EMBL" id="CP129971">
    <property type="protein sequence ID" value="WMN10838.1"/>
    <property type="molecule type" value="Genomic_DNA"/>
</dbReference>
<dbReference type="AlphaFoldDB" id="A0AA51N952"/>
<dbReference type="InterPro" id="IPR012338">
    <property type="entry name" value="Beta-lactam/transpept-like"/>
</dbReference>
<dbReference type="GO" id="GO:0016787">
    <property type="term" value="F:hydrolase activity"/>
    <property type="evidence" value="ECO:0007669"/>
    <property type="project" value="UniProtKB-KW"/>
</dbReference>
<evidence type="ECO:0000313" key="2">
    <source>
        <dbReference type="EMBL" id="WMN10838.1"/>
    </source>
</evidence>
<evidence type="ECO:0000313" key="3">
    <source>
        <dbReference type="Proteomes" id="UP001230496"/>
    </source>
</evidence>
<dbReference type="Proteomes" id="UP001230496">
    <property type="component" value="Chromosome"/>
</dbReference>
<keyword evidence="3" id="KW-1185">Reference proteome</keyword>
<evidence type="ECO:0000259" key="1">
    <source>
        <dbReference type="Pfam" id="PF00144"/>
    </source>
</evidence>
<organism evidence="2 3">
    <name type="scientific">Marivirga salinarum</name>
    <dbReference type="NCBI Taxonomy" id="3059078"/>
    <lineage>
        <taxon>Bacteria</taxon>
        <taxon>Pseudomonadati</taxon>
        <taxon>Bacteroidota</taxon>
        <taxon>Cytophagia</taxon>
        <taxon>Cytophagales</taxon>
        <taxon>Marivirgaceae</taxon>
        <taxon>Marivirga</taxon>
    </lineage>
</organism>
<accession>A0AA51N952</accession>
<dbReference type="InterPro" id="IPR050789">
    <property type="entry name" value="Diverse_Enzym_Activities"/>
</dbReference>
<dbReference type="RefSeq" id="WP_308347311.1">
    <property type="nucleotide sequence ID" value="NZ_CP129971.1"/>
</dbReference>
<dbReference type="PANTHER" id="PTHR43283:SF7">
    <property type="entry name" value="BETA-LACTAMASE-RELATED DOMAIN-CONTAINING PROTEIN"/>
    <property type="match status" value="1"/>
</dbReference>
<name>A0AA51N952_9BACT</name>
<feature type="domain" description="Beta-lactamase-related" evidence="1">
    <location>
        <begin position="160"/>
        <end position="378"/>
    </location>
</feature>
<dbReference type="SUPFAM" id="SSF56601">
    <property type="entry name" value="beta-lactamase/transpeptidase-like"/>
    <property type="match status" value="1"/>
</dbReference>
<protein>
    <submittedName>
        <fullName evidence="2">Serine hydrolase</fullName>
    </submittedName>
</protein>
<keyword evidence="2" id="KW-0378">Hydrolase</keyword>